<accession>A0AAW1P2L5</accession>
<feature type="coiled-coil region" evidence="1">
    <location>
        <begin position="353"/>
        <end position="387"/>
    </location>
</feature>
<feature type="compositionally biased region" description="Basic and acidic residues" evidence="2">
    <location>
        <begin position="474"/>
        <end position="535"/>
    </location>
</feature>
<dbReference type="Gene3D" id="1.20.5.170">
    <property type="match status" value="1"/>
</dbReference>
<feature type="coiled-coil region" evidence="1">
    <location>
        <begin position="119"/>
        <end position="287"/>
    </location>
</feature>
<organism evidence="3 4">
    <name type="scientific">[Myrmecia] bisecta</name>
    <dbReference type="NCBI Taxonomy" id="41462"/>
    <lineage>
        <taxon>Eukaryota</taxon>
        <taxon>Viridiplantae</taxon>
        <taxon>Chlorophyta</taxon>
        <taxon>core chlorophytes</taxon>
        <taxon>Trebouxiophyceae</taxon>
        <taxon>Trebouxiales</taxon>
        <taxon>Trebouxiaceae</taxon>
        <taxon>Myrmecia</taxon>
    </lineage>
</organism>
<feature type="compositionally biased region" description="Basic and acidic residues" evidence="2">
    <location>
        <begin position="392"/>
        <end position="406"/>
    </location>
</feature>
<evidence type="ECO:0000313" key="3">
    <source>
        <dbReference type="EMBL" id="KAK9803970.1"/>
    </source>
</evidence>
<proteinExistence type="predicted"/>
<feature type="compositionally biased region" description="Basic and acidic residues" evidence="2">
    <location>
        <begin position="422"/>
        <end position="440"/>
    </location>
</feature>
<gene>
    <name evidence="3" type="ORF">WJX72_009211</name>
</gene>
<keyword evidence="1" id="KW-0175">Coiled coil</keyword>
<protein>
    <submittedName>
        <fullName evidence="3">Uncharacterized protein</fullName>
    </submittedName>
</protein>
<sequence>MADSVSSSDAEDDGPAQPGQLEDALQQAEQWLGIQASVSPDLPPLPRHVDKKSPYGSLARHGSSIQFLGIPAQRDVMPLDRRPQLAAPRRSRSQDTADTGPDFSRAGVQDEVVWLRSTLNEKETELLELREQHIRLIHRSQEARQNWEAALASKDRAIAQLEEALAAQKHALEQQRPAGVAAAAVPQPAPATDAAAQQELAQVRQQKLALERQKQVLEAALNEAREKLAAQANALADATARAENDSWRAQENMREVRAAVAERSGELVQLERQNQVLKDQLAEANARAAANTELQKENLDRHNLRKSAPAAGWGAPQWDADPAQSKAEAIHLRELHLRLARVQEKLQSRDASARKYKDAVRALKAHLQQAKAAMEASQAEILRLKARLARWDASPDKRRPKRDDKHSRRSSRSASDDEDDRGEQQHRHSSRSRDDGRAQADLERLREDMARAERERKAAVEEVDALSRKLAVAEKRCEDADRRAESAERKTADVQHRCDNMARRAERAEHSVEKAEQRASDAADALKKAEQKSKQAESSAAEAGKAAEEAQARVEAAERRLSAVEARAKRAEASLKERAQASTTTEKHLAELERRCTDAEQRADDATERLRVAEARSLDSAAAEQDMQRRLRTCQAQQQEAQAELRAAKADVPEEVSAARSKWESRHREELAELQDMRLAVSKARIAKERAEARALELEAALQHQSAASASLRQAAGSEGGHRAAAEARLSSLQATLSSREHAISDLEARLKRQEALHKQAEDSLRVQLAKRIAALADANRRFADLEAVMRRIAARSAVT</sequence>
<feature type="region of interest" description="Disordered" evidence="2">
    <location>
        <begin position="1"/>
        <end position="104"/>
    </location>
</feature>
<reference evidence="3 4" key="1">
    <citation type="journal article" date="2024" name="Nat. Commun.">
        <title>Phylogenomics reveals the evolutionary origins of lichenization in chlorophyte algae.</title>
        <authorList>
            <person name="Puginier C."/>
            <person name="Libourel C."/>
            <person name="Otte J."/>
            <person name="Skaloud P."/>
            <person name="Haon M."/>
            <person name="Grisel S."/>
            <person name="Petersen M."/>
            <person name="Berrin J.G."/>
            <person name="Delaux P.M."/>
            <person name="Dal Grande F."/>
            <person name="Keller J."/>
        </authorList>
    </citation>
    <scope>NUCLEOTIDE SEQUENCE [LARGE SCALE GENOMIC DNA]</scope>
    <source>
        <strain evidence="3 4">SAG 2043</strain>
    </source>
</reference>
<evidence type="ECO:0000256" key="2">
    <source>
        <dbReference type="SAM" id="MobiDB-lite"/>
    </source>
</evidence>
<comment type="caution">
    <text evidence="3">The sequence shown here is derived from an EMBL/GenBank/DDBJ whole genome shotgun (WGS) entry which is preliminary data.</text>
</comment>
<feature type="region of interest" description="Disordered" evidence="2">
    <location>
        <begin position="474"/>
        <end position="589"/>
    </location>
</feature>
<name>A0AAW1P2L5_9CHLO</name>
<dbReference type="EMBL" id="JALJOR010000019">
    <property type="protein sequence ID" value="KAK9803970.1"/>
    <property type="molecule type" value="Genomic_DNA"/>
</dbReference>
<feature type="coiled-coil region" evidence="1">
    <location>
        <begin position="744"/>
        <end position="796"/>
    </location>
</feature>
<evidence type="ECO:0000256" key="1">
    <source>
        <dbReference type="SAM" id="Coils"/>
    </source>
</evidence>
<evidence type="ECO:0000313" key="4">
    <source>
        <dbReference type="Proteomes" id="UP001489004"/>
    </source>
</evidence>
<feature type="compositionally biased region" description="Basic and acidic residues" evidence="2">
    <location>
        <begin position="545"/>
        <end position="589"/>
    </location>
</feature>
<dbReference type="SUPFAM" id="SSF57997">
    <property type="entry name" value="Tropomyosin"/>
    <property type="match status" value="2"/>
</dbReference>
<feature type="region of interest" description="Disordered" evidence="2">
    <location>
        <begin position="392"/>
        <end position="440"/>
    </location>
</feature>
<dbReference type="Proteomes" id="UP001489004">
    <property type="component" value="Unassembled WGS sequence"/>
</dbReference>
<keyword evidence="4" id="KW-1185">Reference proteome</keyword>
<dbReference type="AlphaFoldDB" id="A0AAW1P2L5"/>